<dbReference type="PANTHER" id="PTHR34986">
    <property type="entry name" value="EVOLVED BETA-GALACTOSIDASE SUBUNIT BETA"/>
    <property type="match status" value="1"/>
</dbReference>
<dbReference type="RefSeq" id="WP_077832497.1">
    <property type="nucleotide sequence ID" value="NZ_CP096983.1"/>
</dbReference>
<dbReference type="EMBL" id="CP096983">
    <property type="protein sequence ID" value="URZ10668.1"/>
    <property type="molecule type" value="Genomic_DNA"/>
</dbReference>
<dbReference type="GO" id="GO:0005829">
    <property type="term" value="C:cytosol"/>
    <property type="evidence" value="ECO:0007669"/>
    <property type="project" value="TreeGrafter"/>
</dbReference>
<dbReference type="NCBIfam" id="TIGR00022">
    <property type="entry name" value="YhcH/YjgK/YiaL family protein"/>
    <property type="match status" value="1"/>
</dbReference>
<dbReference type="STRING" id="84029.CROST_02220"/>
<keyword evidence="2" id="KW-1185">Reference proteome</keyword>
<sequence length="152" mass="17617">MIVDKLENADLYVNVNSRLKKAFEFLKDNDIQKLSDGKYEIDGDNIYASVQSYVTQNEAEKRFESHEKYIDIQYISKGQEFIAWSPIENLTVEEAYSKEKDVAFYKDGTFSSKINLDEDYFCIFFPKDAHKPGCTLDKTSQIKKVVVKIKIA</sequence>
<dbReference type="KEGG" id="crw:CROST_013780"/>
<protein>
    <submittedName>
        <fullName evidence="1">Toxin-antitoxin biofilm protein TabA</fullName>
    </submittedName>
</protein>
<dbReference type="InterPro" id="IPR004375">
    <property type="entry name" value="NanQ/TabA/YiaL"/>
</dbReference>
<dbReference type="SUPFAM" id="SSF51197">
    <property type="entry name" value="Clavaminate synthase-like"/>
    <property type="match status" value="1"/>
</dbReference>
<dbReference type="InterPro" id="IPR037012">
    <property type="entry name" value="NanQ/TabA/YiaL_sf"/>
</dbReference>
<dbReference type="Gene3D" id="2.60.120.370">
    <property type="entry name" value="YhcH/YjgK/YiaL"/>
    <property type="match status" value="1"/>
</dbReference>
<reference evidence="1 2" key="1">
    <citation type="submission" date="2022-04" db="EMBL/GenBank/DDBJ databases">
        <title>Genome sequence of C. roseum typestrain.</title>
        <authorList>
            <person name="Poehlein A."/>
            <person name="Schoch T."/>
            <person name="Duerre P."/>
            <person name="Daniel R."/>
        </authorList>
    </citation>
    <scope>NUCLEOTIDE SEQUENCE [LARGE SCALE GENOMIC DNA]</scope>
    <source>
        <strain evidence="1 2">DSM 7320</strain>
    </source>
</reference>
<name>A0A1S8MFN9_9CLOT</name>
<dbReference type="AlphaFoldDB" id="A0A1S8MFN9"/>
<dbReference type="Proteomes" id="UP000190951">
    <property type="component" value="Chromosome"/>
</dbReference>
<evidence type="ECO:0000313" key="2">
    <source>
        <dbReference type="Proteomes" id="UP000190951"/>
    </source>
</evidence>
<proteinExistence type="predicted"/>
<dbReference type="Pfam" id="PF04074">
    <property type="entry name" value="DUF386"/>
    <property type="match status" value="1"/>
</dbReference>
<evidence type="ECO:0000313" key="1">
    <source>
        <dbReference type="EMBL" id="URZ10668.1"/>
    </source>
</evidence>
<dbReference type="PANTHER" id="PTHR34986:SF1">
    <property type="entry name" value="PROTEIN YIAL"/>
    <property type="match status" value="1"/>
</dbReference>
<accession>A0A1S8MFN9</accession>
<gene>
    <name evidence="1" type="primary">tabA</name>
    <name evidence="1" type="ORF">CROST_013780</name>
</gene>
<organism evidence="1 2">
    <name type="scientific">Clostridium felsineum</name>
    <dbReference type="NCBI Taxonomy" id="36839"/>
    <lineage>
        <taxon>Bacteria</taxon>
        <taxon>Bacillati</taxon>
        <taxon>Bacillota</taxon>
        <taxon>Clostridia</taxon>
        <taxon>Eubacteriales</taxon>
        <taxon>Clostridiaceae</taxon>
        <taxon>Clostridium</taxon>
    </lineage>
</organism>